<keyword evidence="4 7" id="KW-1133">Transmembrane helix</keyword>
<feature type="domain" description="NADH:quinone oxidoreductase/Mrp antiporter transmembrane" evidence="8">
    <location>
        <begin position="128"/>
        <end position="418"/>
    </location>
</feature>
<dbReference type="NCBIfam" id="TIGR01972">
    <property type="entry name" value="NDH_I_M"/>
    <property type="match status" value="1"/>
</dbReference>
<dbReference type="GO" id="GO:0042773">
    <property type="term" value="P:ATP synthesis coupled electron transport"/>
    <property type="evidence" value="ECO:0007669"/>
    <property type="project" value="InterPro"/>
</dbReference>
<proteinExistence type="inferred from homology"/>
<dbReference type="Pfam" id="PF00361">
    <property type="entry name" value="Proton_antipo_M"/>
    <property type="match status" value="1"/>
</dbReference>
<feature type="transmembrane region" description="Helical" evidence="7">
    <location>
        <begin position="370"/>
        <end position="391"/>
    </location>
</feature>
<evidence type="ECO:0000256" key="4">
    <source>
        <dbReference type="ARBA" id="ARBA00022989"/>
    </source>
</evidence>
<dbReference type="GO" id="GO:0048039">
    <property type="term" value="F:ubiquinone binding"/>
    <property type="evidence" value="ECO:0007669"/>
    <property type="project" value="TreeGrafter"/>
</dbReference>
<comment type="subcellular location">
    <subcellularLocation>
        <location evidence="1">Endomembrane system</location>
        <topology evidence="1">Multi-pass membrane protein</topology>
    </subcellularLocation>
    <subcellularLocation>
        <location evidence="6">Membrane</location>
        <topology evidence="6">Multi-pass membrane protein</topology>
    </subcellularLocation>
</comment>
<evidence type="ECO:0000256" key="3">
    <source>
        <dbReference type="ARBA" id="ARBA00022692"/>
    </source>
</evidence>
<keyword evidence="10" id="KW-1185">Reference proteome</keyword>
<reference evidence="9 10" key="1">
    <citation type="submission" date="2019-04" db="EMBL/GenBank/DDBJ databases">
        <authorList>
            <person name="Li Y."/>
            <person name="Wang J."/>
        </authorList>
    </citation>
    <scope>NUCLEOTIDE SEQUENCE [LARGE SCALE GENOMIC DNA]</scope>
    <source>
        <strain evidence="9 10">DSM 14668</strain>
    </source>
</reference>
<dbReference type="InterPro" id="IPR010227">
    <property type="entry name" value="NADH_Q_OxRdtase_chainM/4"/>
</dbReference>
<feature type="transmembrane region" description="Helical" evidence="7">
    <location>
        <begin position="328"/>
        <end position="349"/>
    </location>
</feature>
<dbReference type="GO" id="GO:0008137">
    <property type="term" value="F:NADH dehydrogenase (ubiquinone) activity"/>
    <property type="evidence" value="ECO:0007669"/>
    <property type="project" value="InterPro"/>
</dbReference>
<dbReference type="AlphaFoldDB" id="A0A4U1J5A0"/>
<dbReference type="PRINTS" id="PR01437">
    <property type="entry name" value="NUOXDRDTASE4"/>
</dbReference>
<feature type="transmembrane region" description="Helical" evidence="7">
    <location>
        <begin position="271"/>
        <end position="292"/>
    </location>
</feature>
<sequence length="486" mass="51864">MPSLLLTIFPPLLGAILVILLPPGNVRWIKGVALFHAALAFIASWSLVPSFDRTTSALQFVAPFPWSPDADGAAALGVDGISFPMVLLTTLVMLIALIASLHGTHRVKGYFAWFLLLEFAVLGVFTSLSWSLFYVFWELTLVPLFFLVSVWGGKNRSAASMSFFLYTLAGSVLMLVAILALHLSVPKHGFGMVEMQNASAGLGRATQVLLFLGLFAGLAVKIPVFPLHGWLPLAYVESEPPVSMVFSAVLAKMGAYGLLRLTALLPAGAESLVPLLFLLGLVNIVYGALLAFRQPDLKTMVAYGSMSHMGFVLIGVSSLNDAGLTGATMQMCTHGVSSAALFLLVGALERRTKTRDVRQYGGLASVTPRFFVALSLALLGSMGLPGLAGFVSELSTLVGTFQRYEYFAGIATIGVLITAGYSMRAIGRLFFGPLNPRWKHLRDLEPRELVAAAPLGLLIVALGVAPRAALDLVAATVSHMATLFHG</sequence>
<dbReference type="EMBL" id="SSMQ01000038">
    <property type="protein sequence ID" value="TKD01648.1"/>
    <property type="molecule type" value="Genomic_DNA"/>
</dbReference>
<evidence type="ECO:0000256" key="7">
    <source>
        <dbReference type="SAM" id="Phobius"/>
    </source>
</evidence>
<feature type="transmembrane region" description="Helical" evidence="7">
    <location>
        <begin position="6"/>
        <end position="24"/>
    </location>
</feature>
<feature type="transmembrane region" description="Helical" evidence="7">
    <location>
        <begin position="242"/>
        <end position="259"/>
    </location>
</feature>
<feature type="transmembrane region" description="Helical" evidence="7">
    <location>
        <begin position="31"/>
        <end position="48"/>
    </location>
</feature>
<gene>
    <name evidence="9" type="ORF">E8A74_30335</name>
</gene>
<comment type="caution">
    <text evidence="9">The sequence shown here is derived from an EMBL/GenBank/DDBJ whole genome shotgun (WGS) entry which is preliminary data.</text>
</comment>
<dbReference type="GO" id="GO:0015990">
    <property type="term" value="P:electron transport coupled proton transport"/>
    <property type="evidence" value="ECO:0007669"/>
    <property type="project" value="TreeGrafter"/>
</dbReference>
<evidence type="ECO:0000256" key="2">
    <source>
        <dbReference type="ARBA" id="ARBA00009025"/>
    </source>
</evidence>
<feature type="transmembrane region" description="Helical" evidence="7">
    <location>
        <begin position="73"/>
        <end position="98"/>
    </location>
</feature>
<dbReference type="InterPro" id="IPR003918">
    <property type="entry name" value="NADH_UbQ_OxRdtase"/>
</dbReference>
<evidence type="ECO:0000256" key="5">
    <source>
        <dbReference type="ARBA" id="ARBA00023136"/>
    </source>
</evidence>
<dbReference type="GO" id="GO:0003954">
    <property type="term" value="F:NADH dehydrogenase activity"/>
    <property type="evidence" value="ECO:0007669"/>
    <property type="project" value="TreeGrafter"/>
</dbReference>
<dbReference type="PANTHER" id="PTHR43507">
    <property type="entry name" value="NADH-UBIQUINONE OXIDOREDUCTASE CHAIN 4"/>
    <property type="match status" value="1"/>
</dbReference>
<dbReference type="PANTHER" id="PTHR43507:SF1">
    <property type="entry name" value="NADH-UBIQUINONE OXIDOREDUCTASE CHAIN 4"/>
    <property type="match status" value="1"/>
</dbReference>
<evidence type="ECO:0000256" key="6">
    <source>
        <dbReference type="RuleBase" id="RU000320"/>
    </source>
</evidence>
<dbReference type="GO" id="GO:0016020">
    <property type="term" value="C:membrane"/>
    <property type="evidence" value="ECO:0007669"/>
    <property type="project" value="UniProtKB-SubCell"/>
</dbReference>
<dbReference type="Proteomes" id="UP000309215">
    <property type="component" value="Unassembled WGS sequence"/>
</dbReference>
<feature type="transmembrane region" description="Helical" evidence="7">
    <location>
        <begin position="205"/>
        <end position="230"/>
    </location>
</feature>
<feature type="transmembrane region" description="Helical" evidence="7">
    <location>
        <begin position="110"/>
        <end position="128"/>
    </location>
</feature>
<feature type="transmembrane region" description="Helical" evidence="7">
    <location>
        <begin position="448"/>
        <end position="470"/>
    </location>
</feature>
<feature type="transmembrane region" description="Helical" evidence="7">
    <location>
        <begin position="406"/>
        <end position="427"/>
    </location>
</feature>
<dbReference type="InterPro" id="IPR001750">
    <property type="entry name" value="ND/Mrp_TM"/>
</dbReference>
<comment type="similarity">
    <text evidence="2">Belongs to the complex I subunit 4 family.</text>
</comment>
<organism evidence="9 10">
    <name type="scientific">Polyangium fumosum</name>
    <dbReference type="NCBI Taxonomy" id="889272"/>
    <lineage>
        <taxon>Bacteria</taxon>
        <taxon>Pseudomonadati</taxon>
        <taxon>Myxococcota</taxon>
        <taxon>Polyangia</taxon>
        <taxon>Polyangiales</taxon>
        <taxon>Polyangiaceae</taxon>
        <taxon>Polyangium</taxon>
    </lineage>
</organism>
<protein>
    <submittedName>
        <fullName evidence="9">NADH-quinone oxidoreductase subunit M</fullName>
    </submittedName>
</protein>
<keyword evidence="3 6" id="KW-0812">Transmembrane</keyword>
<dbReference type="OrthoDB" id="9781596at2"/>
<accession>A0A4U1J5A0</accession>
<feature type="transmembrane region" description="Helical" evidence="7">
    <location>
        <begin position="163"/>
        <end position="185"/>
    </location>
</feature>
<dbReference type="GO" id="GO:0012505">
    <property type="term" value="C:endomembrane system"/>
    <property type="evidence" value="ECO:0007669"/>
    <property type="project" value="UniProtKB-SubCell"/>
</dbReference>
<evidence type="ECO:0000256" key="1">
    <source>
        <dbReference type="ARBA" id="ARBA00004127"/>
    </source>
</evidence>
<keyword evidence="5 7" id="KW-0472">Membrane</keyword>
<evidence type="ECO:0000259" key="8">
    <source>
        <dbReference type="Pfam" id="PF00361"/>
    </source>
</evidence>
<evidence type="ECO:0000313" key="10">
    <source>
        <dbReference type="Proteomes" id="UP000309215"/>
    </source>
</evidence>
<dbReference type="RefSeq" id="WP_136932598.1">
    <property type="nucleotide sequence ID" value="NZ_SSMQ01000038.1"/>
</dbReference>
<evidence type="ECO:0000313" key="9">
    <source>
        <dbReference type="EMBL" id="TKD01648.1"/>
    </source>
</evidence>
<name>A0A4U1J5A0_9BACT</name>